<keyword evidence="5" id="KW-1185">Reference proteome</keyword>
<dbReference type="PANTHER" id="PTHR43156:SF2">
    <property type="entry name" value="STAGE II SPORULATION PROTEIN E"/>
    <property type="match status" value="1"/>
</dbReference>
<reference evidence="4" key="1">
    <citation type="submission" date="2020-08" db="EMBL/GenBank/DDBJ databases">
        <title>Genome public.</title>
        <authorList>
            <person name="Liu C."/>
            <person name="Sun Q."/>
        </authorList>
    </citation>
    <scope>NUCLEOTIDE SEQUENCE</scope>
    <source>
        <strain evidence="4">BX7</strain>
    </source>
</reference>
<dbReference type="InterPro" id="IPR052016">
    <property type="entry name" value="Bact_Sigma-Reg"/>
</dbReference>
<dbReference type="PANTHER" id="PTHR43156">
    <property type="entry name" value="STAGE II SPORULATION PROTEIN E-RELATED"/>
    <property type="match status" value="1"/>
</dbReference>
<keyword evidence="2" id="KW-1133">Transmembrane helix</keyword>
<feature type="transmembrane region" description="Helical" evidence="2">
    <location>
        <begin position="237"/>
        <end position="258"/>
    </location>
</feature>
<dbReference type="RefSeq" id="WP_249300328.1">
    <property type="nucleotide sequence ID" value="NZ_JACRSP010000003.1"/>
</dbReference>
<feature type="transmembrane region" description="Helical" evidence="2">
    <location>
        <begin position="265"/>
        <end position="282"/>
    </location>
</feature>
<feature type="transmembrane region" description="Helical" evidence="2">
    <location>
        <begin position="89"/>
        <end position="110"/>
    </location>
</feature>
<organism evidence="4 5">
    <name type="scientific">Feifania hominis</name>
    <dbReference type="NCBI Taxonomy" id="2763660"/>
    <lineage>
        <taxon>Bacteria</taxon>
        <taxon>Bacillati</taxon>
        <taxon>Bacillota</taxon>
        <taxon>Clostridia</taxon>
        <taxon>Eubacteriales</taxon>
        <taxon>Feifaniaceae</taxon>
        <taxon>Feifania</taxon>
    </lineage>
</organism>
<dbReference type="SMART" id="SM00331">
    <property type="entry name" value="PP2C_SIG"/>
    <property type="match status" value="1"/>
</dbReference>
<feature type="transmembrane region" description="Helical" evidence="2">
    <location>
        <begin position="139"/>
        <end position="159"/>
    </location>
</feature>
<proteinExistence type="predicted"/>
<evidence type="ECO:0000313" key="5">
    <source>
        <dbReference type="Proteomes" id="UP000620366"/>
    </source>
</evidence>
<dbReference type="InterPro" id="IPR045768">
    <property type="entry name" value="SpoIIE_N"/>
</dbReference>
<keyword evidence="2" id="KW-0812">Transmembrane</keyword>
<evidence type="ECO:0000313" key="4">
    <source>
        <dbReference type="EMBL" id="MBC8536484.1"/>
    </source>
</evidence>
<evidence type="ECO:0000259" key="3">
    <source>
        <dbReference type="SMART" id="SM00331"/>
    </source>
</evidence>
<evidence type="ECO:0000256" key="2">
    <source>
        <dbReference type="SAM" id="Phobius"/>
    </source>
</evidence>
<keyword evidence="1" id="KW-0378">Hydrolase</keyword>
<feature type="transmembrane region" description="Helical" evidence="2">
    <location>
        <begin position="57"/>
        <end position="77"/>
    </location>
</feature>
<dbReference type="InterPro" id="IPR001932">
    <property type="entry name" value="PPM-type_phosphatase-like_dom"/>
</dbReference>
<dbReference type="Proteomes" id="UP000620366">
    <property type="component" value="Unassembled WGS sequence"/>
</dbReference>
<feature type="transmembrane region" description="Helical" evidence="2">
    <location>
        <begin position="206"/>
        <end position="231"/>
    </location>
</feature>
<dbReference type="AlphaFoldDB" id="A0A926DET4"/>
<dbReference type="SUPFAM" id="SSF81606">
    <property type="entry name" value="PP2C-like"/>
    <property type="match status" value="1"/>
</dbReference>
<feature type="transmembrane region" description="Helical" evidence="2">
    <location>
        <begin position="288"/>
        <end position="306"/>
    </location>
</feature>
<feature type="domain" description="PPM-type phosphatase" evidence="3">
    <location>
        <begin position="569"/>
        <end position="778"/>
    </location>
</feature>
<dbReference type="InterPro" id="IPR036457">
    <property type="entry name" value="PPM-type-like_dom_sf"/>
</dbReference>
<name>A0A926DET4_9FIRM</name>
<feature type="transmembrane region" description="Helical" evidence="2">
    <location>
        <begin position="179"/>
        <end position="199"/>
    </location>
</feature>
<dbReference type="GO" id="GO:0016791">
    <property type="term" value="F:phosphatase activity"/>
    <property type="evidence" value="ECO:0007669"/>
    <property type="project" value="TreeGrafter"/>
</dbReference>
<protein>
    <submittedName>
        <fullName evidence="4">SpoIIE family protein phosphatase</fullName>
    </submittedName>
</protein>
<keyword evidence="2" id="KW-0472">Membrane</keyword>
<evidence type="ECO:0000256" key="1">
    <source>
        <dbReference type="ARBA" id="ARBA00022801"/>
    </source>
</evidence>
<accession>A0A926DET4</accession>
<gene>
    <name evidence="4" type="ORF">H8695_07270</name>
</gene>
<dbReference type="Pfam" id="PF07228">
    <property type="entry name" value="SpoIIE"/>
    <property type="match status" value="1"/>
</dbReference>
<dbReference type="Gene3D" id="3.60.40.10">
    <property type="entry name" value="PPM-type phosphatase domain"/>
    <property type="match status" value="1"/>
</dbReference>
<dbReference type="EMBL" id="JACRSP010000003">
    <property type="protein sequence ID" value="MBC8536484.1"/>
    <property type="molecule type" value="Genomic_DNA"/>
</dbReference>
<sequence length="783" mass="83705">MTKQTAAGERDKLSPLAGITERGRAALRCALSFFVGLFLSRTTIFGLFTPFGLTYTASVPLGGGALFGAAGSLLGYLTMYNDMQSIRYLSGVLVIVGVRYFVAEIAQFAAMPYLEPLLAACVCGTTGIAVLIQNTYSPALMIFLAVETALCGLSVVFFKLSRAAAAKLRERERPGEHEIISLLLVFCIGLLAVSPIRLFSLSAARILGLLILLFAAFEEGIAGGSVAGVIIGITLSLASPTLGFIAASYGFAGFMAGACRGSGKFGVAICFVLTHSVVTAYFGEESMLILLIEAMIASVCFMLIPAKLASPFFDLLTPPVREAAPAARTGRERQTAKVKLQRTVSSIRDMSERLFHAPRGGDVTPDDLSSIYNAAASATCKSCGLNVYCWGRDYNTTMAALSDSTPALLKNRALTPADIAAPLREKCIHLDGFVESINTQYRTLLSTRRLREKMTGERDLLEEMYGSLAACMEEIAEDFDTSYRFDSALEKKVASFFRERRAPVKNVLAYENEGGHMMVEILLSSASHAHFSGDELRGFVEASSGRRFGGVSVTQVGSGVSLKLRERENLRILCDKSIAVKQGESFSGDSMKSYLRDDGKFIVALSDGMGSGREAAAESDFALTTLEGLLEAGLKRDTALRLLSSALCIKSGDACFATLDVGVFDLYTGAAEFVKAGAAPSFVIRGGEIYKIESSSLPAGILAGAPMEENRCKLEPGDIVLMVSDGVVSAGEDGKWLLEIVSNYTPGDGLSLSKHIIAKAREFSLGREDDMSCAVLTVQKLDS</sequence>
<comment type="caution">
    <text evidence="4">The sequence shown here is derived from an EMBL/GenBank/DDBJ whole genome shotgun (WGS) entry which is preliminary data.</text>
</comment>
<feature type="transmembrane region" description="Helical" evidence="2">
    <location>
        <begin position="29"/>
        <end position="51"/>
    </location>
</feature>
<dbReference type="Pfam" id="PF19732">
    <property type="entry name" value="SpoIIE_N"/>
    <property type="match status" value="1"/>
</dbReference>